<dbReference type="EMBL" id="JAOTPV010000017">
    <property type="protein sequence ID" value="KAJ4473722.1"/>
    <property type="molecule type" value="Genomic_DNA"/>
</dbReference>
<sequence>MHYTIIPNDDCTPPLFSISTSTCMISLPCFLAPFTRSAFFRLHALLYLFRILCTLTWSNLLPHLPATRGVHHKPSNTLNIIQDI</sequence>
<name>A0A9W9A3L7_9AGAR</name>
<feature type="transmembrane region" description="Helical" evidence="1">
    <location>
        <begin position="44"/>
        <end position="61"/>
    </location>
</feature>
<comment type="caution">
    <text evidence="2">The sequence shown here is derived from an EMBL/GenBank/DDBJ whole genome shotgun (WGS) entry which is preliminary data.</text>
</comment>
<organism evidence="2 3">
    <name type="scientific">Lentinula aciculospora</name>
    <dbReference type="NCBI Taxonomy" id="153920"/>
    <lineage>
        <taxon>Eukaryota</taxon>
        <taxon>Fungi</taxon>
        <taxon>Dikarya</taxon>
        <taxon>Basidiomycota</taxon>
        <taxon>Agaricomycotina</taxon>
        <taxon>Agaricomycetes</taxon>
        <taxon>Agaricomycetidae</taxon>
        <taxon>Agaricales</taxon>
        <taxon>Marasmiineae</taxon>
        <taxon>Omphalotaceae</taxon>
        <taxon>Lentinula</taxon>
    </lineage>
</organism>
<evidence type="ECO:0000313" key="3">
    <source>
        <dbReference type="Proteomes" id="UP001150266"/>
    </source>
</evidence>
<feature type="transmembrane region" description="Helical" evidence="1">
    <location>
        <begin position="15"/>
        <end position="32"/>
    </location>
</feature>
<evidence type="ECO:0000256" key="1">
    <source>
        <dbReference type="SAM" id="Phobius"/>
    </source>
</evidence>
<protein>
    <submittedName>
        <fullName evidence="2">Uncharacterized protein</fullName>
    </submittedName>
</protein>
<keyword evidence="3" id="KW-1185">Reference proteome</keyword>
<accession>A0A9W9A3L7</accession>
<proteinExistence type="predicted"/>
<keyword evidence="1" id="KW-0812">Transmembrane</keyword>
<keyword evidence="1" id="KW-0472">Membrane</keyword>
<dbReference type="AlphaFoldDB" id="A0A9W9A3L7"/>
<evidence type="ECO:0000313" key="2">
    <source>
        <dbReference type="EMBL" id="KAJ4473722.1"/>
    </source>
</evidence>
<gene>
    <name evidence="2" type="ORF">J3R30DRAFT_712255</name>
</gene>
<dbReference type="Proteomes" id="UP001150266">
    <property type="component" value="Unassembled WGS sequence"/>
</dbReference>
<keyword evidence="1" id="KW-1133">Transmembrane helix</keyword>
<reference evidence="2" key="1">
    <citation type="submission" date="2022-08" db="EMBL/GenBank/DDBJ databases">
        <title>A Global Phylogenomic Analysis of the Shiitake Genus Lentinula.</title>
        <authorList>
            <consortium name="DOE Joint Genome Institute"/>
            <person name="Sierra-Patev S."/>
            <person name="Min B."/>
            <person name="Naranjo-Ortiz M."/>
            <person name="Looney B."/>
            <person name="Konkel Z."/>
            <person name="Slot J.C."/>
            <person name="Sakamoto Y."/>
            <person name="Steenwyk J.L."/>
            <person name="Rokas A."/>
            <person name="Carro J."/>
            <person name="Camarero S."/>
            <person name="Ferreira P."/>
            <person name="Molpeceres G."/>
            <person name="Ruiz-Duenas F.J."/>
            <person name="Serrano A."/>
            <person name="Henrissat B."/>
            <person name="Drula E."/>
            <person name="Hughes K.W."/>
            <person name="Mata J.L."/>
            <person name="Ishikawa N.K."/>
            <person name="Vargas-Isla R."/>
            <person name="Ushijima S."/>
            <person name="Smith C.A."/>
            <person name="Ahrendt S."/>
            <person name="Andreopoulos W."/>
            <person name="He G."/>
            <person name="Labutti K."/>
            <person name="Lipzen A."/>
            <person name="Ng V."/>
            <person name="Riley R."/>
            <person name="Sandor L."/>
            <person name="Barry K."/>
            <person name="Martinez A.T."/>
            <person name="Xiao Y."/>
            <person name="Gibbons J.G."/>
            <person name="Terashima K."/>
            <person name="Grigoriev I.V."/>
            <person name="Hibbett D.S."/>
        </authorList>
    </citation>
    <scope>NUCLEOTIDE SEQUENCE</scope>
    <source>
        <strain evidence="2">JLM2183</strain>
    </source>
</reference>